<accession>A0A9Q3PVP9</accession>
<dbReference type="Pfam" id="PF25597">
    <property type="entry name" value="SH3_retrovirus"/>
    <property type="match status" value="1"/>
</dbReference>
<gene>
    <name evidence="4" type="ORF">O181_114881</name>
</gene>
<feature type="non-terminal residue" evidence="4">
    <location>
        <position position="611"/>
    </location>
</feature>
<dbReference type="EMBL" id="AVOT02095725">
    <property type="protein sequence ID" value="MBW0575166.1"/>
    <property type="molecule type" value="Genomic_DNA"/>
</dbReference>
<evidence type="ECO:0008006" key="6">
    <source>
        <dbReference type="Google" id="ProtNLM"/>
    </source>
</evidence>
<evidence type="ECO:0000313" key="4">
    <source>
        <dbReference type="EMBL" id="MBW0575166.1"/>
    </source>
</evidence>
<feature type="domain" description="Retroviral polymerase SH3-like" evidence="3">
    <location>
        <begin position="4"/>
        <end position="52"/>
    </location>
</feature>
<feature type="domain" description="Reverse transcriptase Ty1/copia-type" evidence="2">
    <location>
        <begin position="222"/>
        <end position="459"/>
    </location>
</feature>
<dbReference type="InterPro" id="IPR057670">
    <property type="entry name" value="SH3_retrovirus"/>
</dbReference>
<proteinExistence type="predicted"/>
<name>A0A9Q3PVP9_9BASI</name>
<dbReference type="PANTHER" id="PTHR11439:SF467">
    <property type="entry name" value="INTEGRASE CATALYTIC DOMAIN-CONTAINING PROTEIN"/>
    <property type="match status" value="1"/>
</dbReference>
<dbReference type="InterPro" id="IPR043502">
    <property type="entry name" value="DNA/RNA_pol_sf"/>
</dbReference>
<evidence type="ECO:0000313" key="5">
    <source>
        <dbReference type="Proteomes" id="UP000765509"/>
    </source>
</evidence>
<dbReference type="AlphaFoldDB" id="A0A9Q3PVP9"/>
<feature type="region of interest" description="Disordered" evidence="1">
    <location>
        <begin position="77"/>
        <end position="156"/>
    </location>
</feature>
<dbReference type="CDD" id="cd09272">
    <property type="entry name" value="RNase_HI_RT_Ty1"/>
    <property type="match status" value="1"/>
</dbReference>
<dbReference type="InterPro" id="IPR013103">
    <property type="entry name" value="RVT_2"/>
</dbReference>
<evidence type="ECO:0000259" key="2">
    <source>
        <dbReference type="Pfam" id="PF07727"/>
    </source>
</evidence>
<sequence>RRRDWKLSPPGEDGIHLGYENWNTAYRILRLSDLNVVITRNVTFNEKVFPLVPGAVKFPWNFGEELSDSQCPNANCPLDIDIPADRSSPTNQTTPQETEDWNSDGSNPPRLSWPIESSANHDVLPPNITTHCPNSSVEPSSNHQTSNGDRPKQLKVIGPRHPTLITSDIDPTHILPYPRRAKIFLTSSDYTPRTYRLALQCKDRDKWTVAIAKELSAMNDLNVWDIIKLKDDYKLVGTTWVFKTKKDHLKQTIEYKARLCAQGFTQTPGIDFDKTYTPTGRLNSLRALVAHACTNNLEFHQIDVKSAFLNALLSETVYLSVTQGLTIDRQKYCLRLKKAIYGLKQAPLAWYNHLKSWLQSVGFSACKLDPCVFHCNRPDALWIYIHVDDMALFGRNTQPFKDQIRRELSIKDIGPADLLLGVKIHQLKEGIMLDQQHFFKAPLDAYGIQNCKAVSTPLIPNEHLSAATEAEKKAFSEMKVNYRSAPGVQHWNSFLHVLKYLSGTQEIGLYYKRQTTPSLVAFSDADWGNCQTTCHSTSGFLALLHGCLVFWKTRKQPSVSISTAEAEYKSLCDLTSKLLWFRQWCQEADIFKCTTAITVWEDNQSCINTAN</sequence>
<dbReference type="PANTHER" id="PTHR11439">
    <property type="entry name" value="GAG-POL-RELATED RETROTRANSPOSON"/>
    <property type="match status" value="1"/>
</dbReference>
<organism evidence="4 5">
    <name type="scientific">Austropuccinia psidii MF-1</name>
    <dbReference type="NCBI Taxonomy" id="1389203"/>
    <lineage>
        <taxon>Eukaryota</taxon>
        <taxon>Fungi</taxon>
        <taxon>Dikarya</taxon>
        <taxon>Basidiomycota</taxon>
        <taxon>Pucciniomycotina</taxon>
        <taxon>Pucciniomycetes</taxon>
        <taxon>Pucciniales</taxon>
        <taxon>Sphaerophragmiaceae</taxon>
        <taxon>Austropuccinia</taxon>
    </lineage>
</organism>
<keyword evidence="5" id="KW-1185">Reference proteome</keyword>
<feature type="compositionally biased region" description="Polar residues" evidence="1">
    <location>
        <begin position="87"/>
        <end position="96"/>
    </location>
</feature>
<protein>
    <recommendedName>
        <fullName evidence="6">Reverse transcriptase Ty1/copia-type domain-containing protein</fullName>
    </recommendedName>
</protein>
<dbReference type="Proteomes" id="UP000765509">
    <property type="component" value="Unassembled WGS sequence"/>
</dbReference>
<dbReference type="SUPFAM" id="SSF56672">
    <property type="entry name" value="DNA/RNA polymerases"/>
    <property type="match status" value="1"/>
</dbReference>
<dbReference type="Pfam" id="PF07727">
    <property type="entry name" value="RVT_2"/>
    <property type="match status" value="1"/>
</dbReference>
<evidence type="ECO:0000259" key="3">
    <source>
        <dbReference type="Pfam" id="PF25597"/>
    </source>
</evidence>
<evidence type="ECO:0000256" key="1">
    <source>
        <dbReference type="SAM" id="MobiDB-lite"/>
    </source>
</evidence>
<feature type="non-terminal residue" evidence="4">
    <location>
        <position position="1"/>
    </location>
</feature>
<reference evidence="4" key="1">
    <citation type="submission" date="2021-03" db="EMBL/GenBank/DDBJ databases">
        <title>Draft genome sequence of rust myrtle Austropuccinia psidii MF-1, a brazilian biotype.</title>
        <authorList>
            <person name="Quecine M.C."/>
            <person name="Pachon D.M.R."/>
            <person name="Bonatelli M.L."/>
            <person name="Correr F.H."/>
            <person name="Franceschini L.M."/>
            <person name="Leite T.F."/>
            <person name="Margarido G.R.A."/>
            <person name="Almeida C.A."/>
            <person name="Ferrarezi J.A."/>
            <person name="Labate C.A."/>
        </authorList>
    </citation>
    <scope>NUCLEOTIDE SEQUENCE</scope>
    <source>
        <strain evidence="4">MF-1</strain>
    </source>
</reference>
<feature type="compositionally biased region" description="Polar residues" evidence="1">
    <location>
        <begin position="127"/>
        <end position="148"/>
    </location>
</feature>
<comment type="caution">
    <text evidence="4">The sequence shown here is derived from an EMBL/GenBank/DDBJ whole genome shotgun (WGS) entry which is preliminary data.</text>
</comment>